<dbReference type="PANTHER" id="PTHR32282:SF32">
    <property type="entry name" value="PENICILLIN-BINDING PROTEIN 2A"/>
    <property type="match status" value="1"/>
</dbReference>
<dbReference type="GO" id="GO:0071555">
    <property type="term" value="P:cell wall organization"/>
    <property type="evidence" value="ECO:0007669"/>
    <property type="project" value="UniProtKB-KW"/>
</dbReference>
<comment type="catalytic activity">
    <reaction evidence="15">
        <text>[GlcNAc-(1-&gt;4)-Mur2Ac(oyl-L-Ala-gamma-D-Glu-L-Lys-D-Ala-D-Ala)](n)-di-trans,octa-cis-undecaprenyl diphosphate + beta-D-GlcNAc-(1-&gt;4)-Mur2Ac(oyl-L-Ala-gamma-D-Glu-L-Lys-D-Ala-D-Ala)-di-trans,octa-cis-undecaprenyl diphosphate = [GlcNAc-(1-&gt;4)-Mur2Ac(oyl-L-Ala-gamma-D-Glu-L-Lys-D-Ala-D-Ala)](n+1)-di-trans,octa-cis-undecaprenyl diphosphate + di-trans,octa-cis-undecaprenyl diphosphate + H(+)</text>
        <dbReference type="Rhea" id="RHEA:23708"/>
        <dbReference type="Rhea" id="RHEA-COMP:9602"/>
        <dbReference type="Rhea" id="RHEA-COMP:9603"/>
        <dbReference type="ChEBI" id="CHEBI:15378"/>
        <dbReference type="ChEBI" id="CHEBI:58405"/>
        <dbReference type="ChEBI" id="CHEBI:60033"/>
        <dbReference type="ChEBI" id="CHEBI:78435"/>
        <dbReference type="EC" id="2.4.99.28"/>
    </reaction>
</comment>
<evidence type="ECO:0000256" key="2">
    <source>
        <dbReference type="ARBA" id="ARBA00022645"/>
    </source>
</evidence>
<evidence type="ECO:0000256" key="5">
    <source>
        <dbReference type="ARBA" id="ARBA00022679"/>
    </source>
</evidence>
<keyword evidence="21" id="KW-1185">Reference proteome</keyword>
<evidence type="ECO:0000256" key="17">
    <source>
        <dbReference type="SAM" id="Phobius"/>
    </source>
</evidence>
<keyword evidence="7" id="KW-0378">Hydrolase</keyword>
<dbReference type="Pfam" id="PF00905">
    <property type="entry name" value="Transpeptidase"/>
    <property type="match status" value="1"/>
</dbReference>
<dbReference type="InterPro" id="IPR001460">
    <property type="entry name" value="PCN-bd_Tpept"/>
</dbReference>
<dbReference type="AlphaFoldDB" id="A0A7W2AJD5"/>
<dbReference type="InterPro" id="IPR036950">
    <property type="entry name" value="PBP_transglycosylase"/>
</dbReference>
<evidence type="ECO:0000256" key="11">
    <source>
        <dbReference type="ARBA" id="ARBA00023136"/>
    </source>
</evidence>
<evidence type="ECO:0000256" key="9">
    <source>
        <dbReference type="ARBA" id="ARBA00022984"/>
    </source>
</evidence>
<dbReference type="OrthoDB" id="9766909at2"/>
<dbReference type="Gene3D" id="1.10.3810.10">
    <property type="entry name" value="Biosynthetic peptidoglycan transglycosylase-like"/>
    <property type="match status" value="1"/>
</dbReference>
<feature type="compositionally biased region" description="Low complexity" evidence="16">
    <location>
        <begin position="710"/>
        <end position="726"/>
    </location>
</feature>
<dbReference type="Proteomes" id="UP000530514">
    <property type="component" value="Unassembled WGS sequence"/>
</dbReference>
<dbReference type="SUPFAM" id="SSF56601">
    <property type="entry name" value="beta-lactamase/transpeptidase-like"/>
    <property type="match status" value="1"/>
</dbReference>
<comment type="catalytic activity">
    <reaction evidence="14">
        <text>Preferential cleavage: (Ac)2-L-Lys-D-Ala-|-D-Ala. Also transpeptidation of peptidyl-alanyl moieties that are N-acyl substituents of D-alanine.</text>
        <dbReference type="EC" id="3.4.16.4"/>
    </reaction>
</comment>
<feature type="compositionally biased region" description="Low complexity" evidence="16">
    <location>
        <begin position="733"/>
        <end position="751"/>
    </location>
</feature>
<accession>A0A7W2AJD5</accession>
<proteinExistence type="predicted"/>
<organism evidence="20 21">
    <name type="scientific">Thermoactinomyces daqus</name>
    <dbReference type="NCBI Taxonomy" id="1329516"/>
    <lineage>
        <taxon>Bacteria</taxon>
        <taxon>Bacillati</taxon>
        <taxon>Bacillota</taxon>
        <taxon>Bacilli</taxon>
        <taxon>Bacillales</taxon>
        <taxon>Thermoactinomycetaceae</taxon>
        <taxon>Thermoactinomyces</taxon>
    </lineage>
</organism>
<keyword evidence="2" id="KW-0121">Carboxypeptidase</keyword>
<feature type="compositionally biased region" description="Gly residues" evidence="16">
    <location>
        <begin position="752"/>
        <end position="769"/>
    </location>
</feature>
<dbReference type="InterPro" id="IPR001264">
    <property type="entry name" value="Glyco_trans_51"/>
</dbReference>
<dbReference type="GO" id="GO:0009002">
    <property type="term" value="F:serine-type D-Ala-D-Ala carboxypeptidase activity"/>
    <property type="evidence" value="ECO:0007669"/>
    <property type="project" value="UniProtKB-EC"/>
</dbReference>
<keyword evidence="11 17" id="KW-0472">Membrane</keyword>
<dbReference type="RefSeq" id="WP_052153832.1">
    <property type="nucleotide sequence ID" value="NZ_JACEIP010000019.1"/>
</dbReference>
<evidence type="ECO:0000256" key="14">
    <source>
        <dbReference type="ARBA" id="ARBA00034000"/>
    </source>
</evidence>
<evidence type="ECO:0000256" key="4">
    <source>
        <dbReference type="ARBA" id="ARBA00022676"/>
    </source>
</evidence>
<evidence type="ECO:0000256" key="12">
    <source>
        <dbReference type="ARBA" id="ARBA00023268"/>
    </source>
</evidence>
<dbReference type="SUPFAM" id="SSF53955">
    <property type="entry name" value="Lysozyme-like"/>
    <property type="match status" value="1"/>
</dbReference>
<dbReference type="Gene3D" id="3.40.710.10">
    <property type="entry name" value="DD-peptidase/beta-lactamase superfamily"/>
    <property type="match status" value="1"/>
</dbReference>
<keyword evidence="13" id="KW-0961">Cell wall biogenesis/degradation</keyword>
<reference evidence="20 21" key="1">
    <citation type="submission" date="2020-07" db="EMBL/GenBank/DDBJ databases">
        <authorList>
            <person name="Feng H."/>
        </authorList>
    </citation>
    <scope>NUCLEOTIDE SEQUENCE [LARGE SCALE GENOMIC DNA]</scope>
    <source>
        <strain evidence="21">s-11</strain>
    </source>
</reference>
<gene>
    <name evidence="20" type="ORF">H1164_12320</name>
</gene>
<feature type="transmembrane region" description="Helical" evidence="17">
    <location>
        <begin position="27"/>
        <end position="53"/>
    </location>
</feature>
<evidence type="ECO:0000256" key="8">
    <source>
        <dbReference type="ARBA" id="ARBA00022960"/>
    </source>
</evidence>
<keyword evidence="8" id="KW-0133">Cell shape</keyword>
<dbReference type="GO" id="GO:0009252">
    <property type="term" value="P:peptidoglycan biosynthetic process"/>
    <property type="evidence" value="ECO:0007669"/>
    <property type="project" value="UniProtKB-KW"/>
</dbReference>
<dbReference type="GO" id="GO:0030288">
    <property type="term" value="C:outer membrane-bounded periplasmic space"/>
    <property type="evidence" value="ECO:0007669"/>
    <property type="project" value="TreeGrafter"/>
</dbReference>
<dbReference type="EMBL" id="JACEIP010000019">
    <property type="protein sequence ID" value="MBA4543674.1"/>
    <property type="molecule type" value="Genomic_DNA"/>
</dbReference>
<evidence type="ECO:0000256" key="16">
    <source>
        <dbReference type="SAM" id="MobiDB-lite"/>
    </source>
</evidence>
<evidence type="ECO:0000313" key="21">
    <source>
        <dbReference type="Proteomes" id="UP000530514"/>
    </source>
</evidence>
<dbReference type="GO" id="GO:0008360">
    <property type="term" value="P:regulation of cell shape"/>
    <property type="evidence" value="ECO:0007669"/>
    <property type="project" value="UniProtKB-KW"/>
</dbReference>
<keyword evidence="12" id="KW-0511">Multifunctional enzyme</keyword>
<evidence type="ECO:0000256" key="1">
    <source>
        <dbReference type="ARBA" id="ARBA00022475"/>
    </source>
</evidence>
<keyword evidence="6 17" id="KW-0812">Transmembrane</keyword>
<dbReference type="GO" id="GO:0006508">
    <property type="term" value="P:proteolysis"/>
    <property type="evidence" value="ECO:0007669"/>
    <property type="project" value="UniProtKB-KW"/>
</dbReference>
<sequence>MKDSQSSPSEKETKWGKSKIVPVIKRVALILLASVSIIAVAVIGVGTGVFSAFAKNAPVMTKKDYDKYLTGWSQTSYAYFRDNKPIGYMVTKTNSKLIKNLNQVSPNLIDALISTEDREFWTHNGIVPKSIARAAIQQVIGSDVQTGGSTLTQQLVKNKILDDRSKNYERKTMEIIDAIRLEKYYSKDEILVKYLNSVEFGPDADGKRMTGFAVAAKGLFNTDIKDLDIPQAAYLAGMVQSPYAYNPFYAPKDGDEEAHLKAGTARMKYVLGKMLENKVITKEQYDEAIHYDVAKHLAKKSSFHNGFADYPYIINAVTKEAAQILQEKDKKAGIDKPLEAYNQQVTNGGYKIYTTIDQKMYDAVNDAVAKMHMPSKKINGKRVKEQVGATLIDNKTGGILAFVGGTHYDWLNRSLDTQRQPGSSIKPLLVYGPALNEGIISPTSQIVDEKIYKPDGSPYRNANGKYHNAPVTATYALQWSLNIPAIKIIRKLGVEHGFEYLRKMDINPNEKYDGEASALGGFHDGFSVTQMTGGYAMIANNGVFNKPHLIDKIIDSEGHVVYDYARDNKPVKVFSPAAVSDLRGMMRQVVAAGTAQMVGNATSGYEVIGKTGTTSSEKDVWFIGATPEISLGVWTGFDQPATVVVHDLSMMAWNRIFKAAAQAQPSMIPKGSKFKSEGSVPFQCFECNRQPAQPQQGGQQSGGQQGGGAQPPANNPAVPNPGQNNPAQPPSQNPGTQQPPSSSQPPTDNNNGGQGPSDGGGEQPGGIIQ</sequence>
<evidence type="ECO:0000256" key="10">
    <source>
        <dbReference type="ARBA" id="ARBA00022989"/>
    </source>
</evidence>
<dbReference type="InterPro" id="IPR023346">
    <property type="entry name" value="Lysozyme-like_dom_sf"/>
</dbReference>
<keyword evidence="1" id="KW-1003">Cell membrane</keyword>
<dbReference type="GO" id="GO:0008658">
    <property type="term" value="F:penicillin binding"/>
    <property type="evidence" value="ECO:0007669"/>
    <property type="project" value="InterPro"/>
</dbReference>
<evidence type="ECO:0000256" key="13">
    <source>
        <dbReference type="ARBA" id="ARBA00023316"/>
    </source>
</evidence>
<dbReference type="Pfam" id="PF00912">
    <property type="entry name" value="Transgly"/>
    <property type="match status" value="1"/>
</dbReference>
<feature type="domain" description="Glycosyl transferase family 51" evidence="19">
    <location>
        <begin position="86"/>
        <end position="274"/>
    </location>
</feature>
<dbReference type="PANTHER" id="PTHR32282">
    <property type="entry name" value="BINDING PROTEIN TRANSPEPTIDASE, PUTATIVE-RELATED"/>
    <property type="match status" value="1"/>
</dbReference>
<keyword evidence="5" id="KW-0808">Transferase</keyword>
<evidence type="ECO:0000256" key="6">
    <source>
        <dbReference type="ARBA" id="ARBA00022692"/>
    </source>
</evidence>
<dbReference type="InterPro" id="IPR050396">
    <property type="entry name" value="Glycosyltr_51/Transpeptidase"/>
</dbReference>
<keyword evidence="9" id="KW-0573">Peptidoglycan synthesis</keyword>
<evidence type="ECO:0000256" key="3">
    <source>
        <dbReference type="ARBA" id="ARBA00022670"/>
    </source>
</evidence>
<protein>
    <submittedName>
        <fullName evidence="20">Penicillin-binding protein</fullName>
    </submittedName>
</protein>
<feature type="domain" description="Penicillin-binding protein transpeptidase" evidence="18">
    <location>
        <begin position="388"/>
        <end position="627"/>
    </location>
</feature>
<dbReference type="InterPro" id="IPR012338">
    <property type="entry name" value="Beta-lactam/transpept-like"/>
</dbReference>
<dbReference type="GO" id="GO:0008955">
    <property type="term" value="F:peptidoglycan glycosyltransferase activity"/>
    <property type="evidence" value="ECO:0007669"/>
    <property type="project" value="UniProtKB-EC"/>
</dbReference>
<evidence type="ECO:0000256" key="7">
    <source>
        <dbReference type="ARBA" id="ARBA00022801"/>
    </source>
</evidence>
<name>A0A7W2AJD5_9BACL</name>
<evidence type="ECO:0000259" key="18">
    <source>
        <dbReference type="Pfam" id="PF00905"/>
    </source>
</evidence>
<keyword evidence="3" id="KW-0645">Protease</keyword>
<feature type="compositionally biased region" description="Gly residues" evidence="16">
    <location>
        <begin position="699"/>
        <end position="709"/>
    </location>
</feature>
<keyword evidence="10 17" id="KW-1133">Transmembrane helix</keyword>
<feature type="region of interest" description="Disordered" evidence="16">
    <location>
        <begin position="689"/>
        <end position="769"/>
    </location>
</feature>
<keyword evidence="4" id="KW-0328">Glycosyltransferase</keyword>
<evidence type="ECO:0000313" key="20">
    <source>
        <dbReference type="EMBL" id="MBA4543674.1"/>
    </source>
</evidence>
<evidence type="ECO:0000259" key="19">
    <source>
        <dbReference type="Pfam" id="PF00912"/>
    </source>
</evidence>
<comment type="caution">
    <text evidence="20">The sequence shown here is derived from an EMBL/GenBank/DDBJ whole genome shotgun (WGS) entry which is preliminary data.</text>
</comment>
<evidence type="ECO:0000256" key="15">
    <source>
        <dbReference type="ARBA" id="ARBA00049902"/>
    </source>
</evidence>